<dbReference type="AlphaFoldDB" id="A0A1V4T651"/>
<keyword evidence="1" id="KW-1133">Transmembrane helix</keyword>
<evidence type="ECO:0008006" key="4">
    <source>
        <dbReference type="Google" id="ProtNLM"/>
    </source>
</evidence>
<reference evidence="2 3" key="1">
    <citation type="submission" date="2017-01" db="EMBL/GenBank/DDBJ databases">
        <title>Genome Sequencing of a Marine Spirillum, Oceanospirillum multiglobuliferum ATCC 33336, from Japan.</title>
        <authorList>
            <person name="Carney J.G."/>
            <person name="Trachtenberg A.M."/>
            <person name="Rheaume B.A."/>
            <person name="Linnane J.D."/>
            <person name="Pitts N.L."/>
            <person name="Mykles D.L."/>
            <person name="Maclea K.S."/>
        </authorList>
    </citation>
    <scope>NUCLEOTIDE SEQUENCE [LARGE SCALE GENOMIC DNA]</scope>
    <source>
        <strain evidence="2 3">ATCC 33336</strain>
    </source>
</reference>
<organism evidence="2 3">
    <name type="scientific">Oceanospirillum multiglobuliferum</name>
    <dbReference type="NCBI Taxonomy" id="64969"/>
    <lineage>
        <taxon>Bacteria</taxon>
        <taxon>Pseudomonadati</taxon>
        <taxon>Pseudomonadota</taxon>
        <taxon>Gammaproteobacteria</taxon>
        <taxon>Oceanospirillales</taxon>
        <taxon>Oceanospirillaceae</taxon>
        <taxon>Oceanospirillum</taxon>
    </lineage>
</organism>
<proteinExistence type="predicted"/>
<dbReference type="OrthoDB" id="8524743at2"/>
<feature type="transmembrane region" description="Helical" evidence="1">
    <location>
        <begin position="114"/>
        <end position="132"/>
    </location>
</feature>
<dbReference type="EMBL" id="MTSM01000010">
    <property type="protein sequence ID" value="OPX55410.1"/>
    <property type="molecule type" value="Genomic_DNA"/>
</dbReference>
<feature type="transmembrane region" description="Helical" evidence="1">
    <location>
        <begin position="69"/>
        <end position="88"/>
    </location>
</feature>
<protein>
    <recommendedName>
        <fullName evidence="4">DUF599 domain-containing protein</fullName>
    </recommendedName>
</protein>
<keyword evidence="1" id="KW-0812">Transmembrane</keyword>
<evidence type="ECO:0000313" key="3">
    <source>
        <dbReference type="Proteomes" id="UP000191418"/>
    </source>
</evidence>
<sequence length="238" mass="27648">MSLLDVIAFSWFVFWWTVYYFYSKRSLSGKVCLARVMHQYRADWMVRLLEREVRIADTTIMTHLERNGAFFASSTLLILAALFTMLGATDQAIQIMSQLPFSGTDTQLEWELKVLLLIAIFVYAFFTFTWSMRQYNFCAIMIGAAPQPTDENVTPKSRKAYAEHTADLIDLAANQFNYGLRAYYFGLAVLCWFWHPYVFMVATVLVVMVLYRREFHSKTLRALIAARDANVIFKGIIR</sequence>
<dbReference type="Proteomes" id="UP000191418">
    <property type="component" value="Unassembled WGS sequence"/>
</dbReference>
<keyword evidence="3" id="KW-1185">Reference proteome</keyword>
<accession>A0A1V4T651</accession>
<evidence type="ECO:0000256" key="1">
    <source>
        <dbReference type="SAM" id="Phobius"/>
    </source>
</evidence>
<feature type="transmembrane region" description="Helical" evidence="1">
    <location>
        <begin position="183"/>
        <end position="211"/>
    </location>
</feature>
<dbReference type="Pfam" id="PF04654">
    <property type="entry name" value="DUF599"/>
    <property type="match status" value="1"/>
</dbReference>
<dbReference type="STRING" id="64969.SAMN02745127_01624"/>
<keyword evidence="1" id="KW-0472">Membrane</keyword>
<dbReference type="PANTHER" id="PTHR31881">
    <property type="match status" value="1"/>
</dbReference>
<feature type="transmembrane region" description="Helical" evidence="1">
    <location>
        <begin position="6"/>
        <end position="22"/>
    </location>
</feature>
<name>A0A1V4T651_9GAMM</name>
<dbReference type="InterPro" id="IPR006747">
    <property type="entry name" value="DUF599"/>
</dbReference>
<comment type="caution">
    <text evidence="2">The sequence shown here is derived from an EMBL/GenBank/DDBJ whole genome shotgun (WGS) entry which is preliminary data.</text>
</comment>
<gene>
    <name evidence="2" type="ORF">BTE48_09140</name>
</gene>
<evidence type="ECO:0000313" key="2">
    <source>
        <dbReference type="EMBL" id="OPX55410.1"/>
    </source>
</evidence>
<dbReference type="PANTHER" id="PTHR31881:SF6">
    <property type="entry name" value="OS09G0494600 PROTEIN"/>
    <property type="match status" value="1"/>
</dbReference>